<reference evidence="2 3" key="1">
    <citation type="submission" date="2015-05" db="EMBL/GenBank/DDBJ databases">
        <title>Genome sequencing and analysis of members of genus Stenotrophomonas.</title>
        <authorList>
            <person name="Patil P.P."/>
            <person name="Midha S."/>
            <person name="Patil P.B."/>
        </authorList>
    </citation>
    <scope>NUCLEOTIDE SEQUENCE [LARGE SCALE GENOMIC DNA]</scope>
    <source>
        <strain evidence="2 3">DSM 21508</strain>
    </source>
</reference>
<accession>A0A0R0D0F9</accession>
<evidence type="ECO:0000259" key="1">
    <source>
        <dbReference type="SMART" id="SM00960"/>
    </source>
</evidence>
<feature type="domain" description="Roadblock/LAMTOR2" evidence="1">
    <location>
        <begin position="41"/>
        <end position="133"/>
    </location>
</feature>
<dbReference type="Pfam" id="PF03259">
    <property type="entry name" value="Robl_LC7"/>
    <property type="match status" value="1"/>
</dbReference>
<dbReference type="InterPro" id="IPR004942">
    <property type="entry name" value="Roadblock/LAMTOR2_dom"/>
</dbReference>
<organism evidence="2 3">
    <name type="scientific">Stenotrophomonas chelatiphaga</name>
    <dbReference type="NCBI Taxonomy" id="517011"/>
    <lineage>
        <taxon>Bacteria</taxon>
        <taxon>Pseudomonadati</taxon>
        <taxon>Pseudomonadota</taxon>
        <taxon>Gammaproteobacteria</taxon>
        <taxon>Lysobacterales</taxon>
        <taxon>Lysobacteraceae</taxon>
        <taxon>Stenotrophomonas</taxon>
    </lineage>
</organism>
<evidence type="ECO:0000313" key="2">
    <source>
        <dbReference type="EMBL" id="KRG75677.1"/>
    </source>
</evidence>
<dbReference type="Gene3D" id="3.30.450.30">
    <property type="entry name" value="Dynein light chain 2a, cytoplasmic"/>
    <property type="match status" value="1"/>
</dbReference>
<sequence length="162" mass="17474">MDRIDPGSRGKPVQRSAINQIVRSATGESLPARHLYDASRIEDIFRQAREREPGLTLLLLSTADGRAVAEDSVLGVDGRRLAAMANSFLTLGETVSRELSLSEAEHATVCTRQGNVVLIRVNADKPMTLTAVAAVEVNLAVLLFHARECAAKLETALRSRAA</sequence>
<dbReference type="SMART" id="SM00960">
    <property type="entry name" value="Robl_LC7"/>
    <property type="match status" value="1"/>
</dbReference>
<name>A0A0R0D0F9_9GAMM</name>
<dbReference type="SUPFAM" id="SSF103196">
    <property type="entry name" value="Roadblock/LC7 domain"/>
    <property type="match status" value="1"/>
</dbReference>
<dbReference type="Proteomes" id="UP000051386">
    <property type="component" value="Unassembled WGS sequence"/>
</dbReference>
<evidence type="ECO:0000313" key="3">
    <source>
        <dbReference type="Proteomes" id="UP000051386"/>
    </source>
</evidence>
<dbReference type="AlphaFoldDB" id="A0A0R0D0F9"/>
<protein>
    <recommendedName>
        <fullName evidence="1">Roadblock/LAMTOR2 domain-containing protein</fullName>
    </recommendedName>
</protein>
<gene>
    <name evidence="2" type="ORF">ABB28_04845</name>
</gene>
<dbReference type="EMBL" id="LDJK01000013">
    <property type="protein sequence ID" value="KRG75677.1"/>
    <property type="molecule type" value="Genomic_DNA"/>
</dbReference>
<dbReference type="PATRIC" id="fig|517011.3.peg.416"/>
<keyword evidence="3" id="KW-1185">Reference proteome</keyword>
<proteinExistence type="predicted"/>
<comment type="caution">
    <text evidence="2">The sequence shown here is derived from an EMBL/GenBank/DDBJ whole genome shotgun (WGS) entry which is preliminary data.</text>
</comment>